<evidence type="ECO:0000313" key="2">
    <source>
        <dbReference type="RefSeq" id="XP_031556659.1"/>
    </source>
</evidence>
<dbReference type="AlphaFoldDB" id="A0A6P8HJV0"/>
<dbReference type="InterPro" id="IPR009704">
    <property type="entry name" value="EURL_prot"/>
</dbReference>
<evidence type="ECO:0000313" key="1">
    <source>
        <dbReference type="Proteomes" id="UP000515163"/>
    </source>
</evidence>
<dbReference type="RefSeq" id="XP_031556659.1">
    <property type="nucleotide sequence ID" value="XM_031700799.1"/>
</dbReference>
<keyword evidence="1" id="KW-1185">Reference proteome</keyword>
<dbReference type="OrthoDB" id="5957108at2759"/>
<accession>A0A6P8HJV0</accession>
<dbReference type="PANTHER" id="PTHR15961">
    <property type="entry name" value="PROTEIN EURL HOMOLOG"/>
    <property type="match status" value="1"/>
</dbReference>
<reference evidence="2" key="1">
    <citation type="submission" date="2025-08" db="UniProtKB">
        <authorList>
            <consortium name="RefSeq"/>
        </authorList>
    </citation>
    <scope>IDENTIFICATION</scope>
    <source>
        <tissue evidence="2">Tentacle</tissue>
    </source>
</reference>
<protein>
    <submittedName>
        <fullName evidence="2">Uncharacterized protein LOC116293377</fullName>
    </submittedName>
</protein>
<dbReference type="KEGG" id="aten:116293377"/>
<gene>
    <name evidence="2" type="primary">LOC116293377</name>
</gene>
<organism evidence="1 2">
    <name type="scientific">Actinia tenebrosa</name>
    <name type="common">Australian red waratah sea anemone</name>
    <dbReference type="NCBI Taxonomy" id="6105"/>
    <lineage>
        <taxon>Eukaryota</taxon>
        <taxon>Metazoa</taxon>
        <taxon>Cnidaria</taxon>
        <taxon>Anthozoa</taxon>
        <taxon>Hexacorallia</taxon>
        <taxon>Actiniaria</taxon>
        <taxon>Actiniidae</taxon>
        <taxon>Actinia</taxon>
    </lineage>
</organism>
<name>A0A6P8HJV0_ACTTE</name>
<dbReference type="PANTHER" id="PTHR15961:SF3">
    <property type="entry name" value="PROTEIN EURL HOMOLOG"/>
    <property type="match status" value="1"/>
</dbReference>
<sequence>MDGFDTISLESNTCDICNQDTGEELIDCILNDRCLQVRENSVDGKEPYKRAHKDCLHKWKTVIQATLTARCPSPKRTWKDRIKDLLIRHEESNANDTWLRVDCAPKNHDSIQVENSKTLNLNSNQNNNKTSSRRHCFLTNEEYRIERTEDEVGSCEERARKLRVRSVDKEDEDFDVSKDLQLNDKYEDAEIFQTSWTVAQLDKMHKNEIEDIIAQIKQRIEEVSTLLISELQEKDSLRQQADILHTTAAQLVKLKQKQNIKTHSLDFEHQHHLVT</sequence>
<dbReference type="GeneID" id="116293377"/>
<dbReference type="Proteomes" id="UP000515163">
    <property type="component" value="Unplaced"/>
</dbReference>
<dbReference type="InParanoid" id="A0A6P8HJV0"/>
<proteinExistence type="predicted"/>